<name>A0A146G663_TERSA</name>
<comment type="caution">
    <text evidence="2">The sequence shown here is derived from an EMBL/GenBank/DDBJ whole genome shotgun (WGS) entry which is preliminary data.</text>
</comment>
<dbReference type="STRING" id="690879.TSACC_21284"/>
<accession>A0A146G663</accession>
<evidence type="ECO:0000313" key="2">
    <source>
        <dbReference type="EMBL" id="GAT32882.1"/>
    </source>
</evidence>
<keyword evidence="3" id="KW-1185">Reference proteome</keyword>
<feature type="signal peptide" evidence="1">
    <location>
        <begin position="1"/>
        <end position="25"/>
    </location>
</feature>
<dbReference type="InterPro" id="IPR052738">
    <property type="entry name" value="ABC-Tungstate_binding"/>
</dbReference>
<sequence>MIISHRRYRSLSAVFLAASILLLFASCQRTPTASNAPVKVAIIGGFMTTGMWEEVTAEFTRQTGIPVEVVSTGPKEIIDKAFRKGGIDLITLHSSDVATNLVADGLGVSMKPWARNELVIVGPPDDPAKIRGLKSGAEAVTRIAAAKAPFVEARNVGSQTVGARLWKLAEIRPEGDWIIRDDSPVPQRVVEFAAERHAYVIVGRIPMLSGKIPNAGMEIMVEGDPEMRRPYVVIEANLARRLGRNPEGARRLSEFLTSPSGQLTLSRFSERQGGNAPIFYPIEPVSFEHPKG</sequence>
<dbReference type="Proteomes" id="UP000076023">
    <property type="component" value="Unassembled WGS sequence"/>
</dbReference>
<organism evidence="2 3">
    <name type="scientific">Terrimicrobium sacchariphilum</name>
    <dbReference type="NCBI Taxonomy" id="690879"/>
    <lineage>
        <taxon>Bacteria</taxon>
        <taxon>Pseudomonadati</taxon>
        <taxon>Verrucomicrobiota</taxon>
        <taxon>Terrimicrobiia</taxon>
        <taxon>Terrimicrobiales</taxon>
        <taxon>Terrimicrobiaceae</taxon>
        <taxon>Terrimicrobium</taxon>
    </lineage>
</organism>
<dbReference type="AlphaFoldDB" id="A0A146G663"/>
<evidence type="ECO:0000313" key="3">
    <source>
        <dbReference type="Proteomes" id="UP000076023"/>
    </source>
</evidence>
<protein>
    <submittedName>
        <fullName evidence="2">Tungstate transport system substrate-binding protein</fullName>
    </submittedName>
</protein>
<proteinExistence type="predicted"/>
<reference evidence="3" key="1">
    <citation type="journal article" date="2017" name="Genome Announc.">
        <title>Draft Genome Sequence of Terrimicrobium sacchariphilum NM-5T, a Facultative Anaerobic Soil Bacterium of the Class Spartobacteria.</title>
        <authorList>
            <person name="Qiu Y.L."/>
            <person name="Tourlousse D.M."/>
            <person name="Matsuura N."/>
            <person name="Ohashi A."/>
            <person name="Sekiguchi Y."/>
        </authorList>
    </citation>
    <scope>NUCLEOTIDE SEQUENCE [LARGE SCALE GENOMIC DNA]</scope>
    <source>
        <strain evidence="3">NM-5</strain>
    </source>
</reference>
<gene>
    <name evidence="2" type="ORF">TSACC_21284</name>
</gene>
<dbReference type="InParanoid" id="A0A146G663"/>
<dbReference type="PANTHER" id="PTHR37945:SF1">
    <property type="entry name" value="EXTRACELLULAR TUNGSTATE BINDING PROTEIN"/>
    <property type="match status" value="1"/>
</dbReference>
<feature type="chain" id="PRO_5007524595" evidence="1">
    <location>
        <begin position="26"/>
        <end position="292"/>
    </location>
</feature>
<keyword evidence="1" id="KW-0732">Signal</keyword>
<dbReference type="PANTHER" id="PTHR37945">
    <property type="entry name" value="EXTRACELLULAR TUNGSTATE BINDING PROTEIN"/>
    <property type="match status" value="1"/>
</dbReference>
<dbReference type="SUPFAM" id="SSF53850">
    <property type="entry name" value="Periplasmic binding protein-like II"/>
    <property type="match status" value="1"/>
</dbReference>
<dbReference type="PROSITE" id="PS51257">
    <property type="entry name" value="PROKAR_LIPOPROTEIN"/>
    <property type="match status" value="1"/>
</dbReference>
<dbReference type="Pfam" id="PF13531">
    <property type="entry name" value="SBP_bac_11"/>
    <property type="match status" value="1"/>
</dbReference>
<dbReference type="EMBL" id="BDCO01000002">
    <property type="protein sequence ID" value="GAT32882.1"/>
    <property type="molecule type" value="Genomic_DNA"/>
</dbReference>
<evidence type="ECO:0000256" key="1">
    <source>
        <dbReference type="SAM" id="SignalP"/>
    </source>
</evidence>
<dbReference type="Gene3D" id="3.40.190.10">
    <property type="entry name" value="Periplasmic binding protein-like II"/>
    <property type="match status" value="2"/>
</dbReference>